<dbReference type="EMBL" id="WTYB01000002">
    <property type="protein sequence ID" value="MXP38978.1"/>
    <property type="molecule type" value="Genomic_DNA"/>
</dbReference>
<dbReference type="Pfam" id="PF01520">
    <property type="entry name" value="Amidase_3"/>
    <property type="match status" value="1"/>
</dbReference>
<comment type="caution">
    <text evidence="6">The sequence shown here is derived from an EMBL/GenBank/DDBJ whole genome shotgun (WGS) entry which is preliminary data.</text>
</comment>
<proteinExistence type="predicted"/>
<dbReference type="AlphaFoldDB" id="A0A6I4UK47"/>
<keyword evidence="3 5" id="KW-0378">Hydrolase</keyword>
<dbReference type="CDD" id="cd02696">
    <property type="entry name" value="MurNAc-LAA"/>
    <property type="match status" value="1"/>
</dbReference>
<evidence type="ECO:0000313" key="8">
    <source>
        <dbReference type="Proteomes" id="UP000548685"/>
    </source>
</evidence>
<dbReference type="PANTHER" id="PTHR30404:SF0">
    <property type="entry name" value="N-ACETYLMURAMOYL-L-ALANINE AMIDASE AMIC"/>
    <property type="match status" value="1"/>
</dbReference>
<dbReference type="InterPro" id="IPR002508">
    <property type="entry name" value="MurNAc-LAA_cat"/>
</dbReference>
<gene>
    <name evidence="5" type="ORF">FHS52_001901</name>
    <name evidence="6" type="ORF">GRI59_10210</name>
</gene>
<evidence type="ECO:0000256" key="1">
    <source>
        <dbReference type="ARBA" id="ARBA00001561"/>
    </source>
</evidence>
<reference evidence="5 8" key="2">
    <citation type="submission" date="2020-08" db="EMBL/GenBank/DDBJ databases">
        <title>Genomic Encyclopedia of Type Strains, Phase IV (KMG-IV): sequencing the most valuable type-strain genomes for metagenomic binning, comparative biology and taxonomic classification.</title>
        <authorList>
            <person name="Goeker M."/>
        </authorList>
    </citation>
    <scope>NUCLEOTIDE SEQUENCE [LARGE SCALE GENOMIC DNA]</scope>
    <source>
        <strain evidence="5 8">DSM 8510</strain>
    </source>
</reference>
<comment type="catalytic activity">
    <reaction evidence="1">
        <text>Hydrolyzes the link between N-acetylmuramoyl residues and L-amino acid residues in certain cell-wall glycopeptides.</text>
        <dbReference type="EC" id="3.5.1.28"/>
    </reaction>
</comment>
<organism evidence="6 7">
    <name type="scientific">Erythrobacter ramosus</name>
    <dbReference type="NCBI Taxonomy" id="35811"/>
    <lineage>
        <taxon>Bacteria</taxon>
        <taxon>Pseudomonadati</taxon>
        <taxon>Pseudomonadota</taxon>
        <taxon>Alphaproteobacteria</taxon>
        <taxon>Sphingomonadales</taxon>
        <taxon>Erythrobacteraceae</taxon>
        <taxon>Erythrobacter/Porphyrobacter group</taxon>
        <taxon>Erythrobacter</taxon>
    </lineage>
</organism>
<dbReference type="SUPFAM" id="SSF53187">
    <property type="entry name" value="Zn-dependent exopeptidases"/>
    <property type="match status" value="1"/>
</dbReference>
<name>A0A6I4UK47_9SPHN</name>
<dbReference type="InterPro" id="IPR050695">
    <property type="entry name" value="N-acetylmuramoyl_amidase_3"/>
</dbReference>
<dbReference type="GO" id="GO:0008745">
    <property type="term" value="F:N-acetylmuramoyl-L-alanine amidase activity"/>
    <property type="evidence" value="ECO:0007669"/>
    <property type="project" value="UniProtKB-EC"/>
</dbReference>
<reference evidence="6 7" key="1">
    <citation type="submission" date="2019-12" db="EMBL/GenBank/DDBJ databases">
        <title>Genomic-based taxomic classification of the family Erythrobacteraceae.</title>
        <authorList>
            <person name="Xu L."/>
        </authorList>
    </citation>
    <scope>NUCLEOTIDE SEQUENCE [LARGE SCALE GENOMIC DNA]</scope>
    <source>
        <strain evidence="6 7">JCM 10282</strain>
    </source>
</reference>
<dbReference type="PANTHER" id="PTHR30404">
    <property type="entry name" value="N-ACETYLMURAMOYL-L-ALANINE AMIDASE"/>
    <property type="match status" value="1"/>
</dbReference>
<dbReference type="GO" id="GO:0009253">
    <property type="term" value="P:peptidoglycan catabolic process"/>
    <property type="evidence" value="ECO:0007669"/>
    <property type="project" value="InterPro"/>
</dbReference>
<evidence type="ECO:0000313" key="6">
    <source>
        <dbReference type="EMBL" id="MXP38978.1"/>
    </source>
</evidence>
<dbReference type="Gene3D" id="3.40.630.40">
    <property type="entry name" value="Zn-dependent exopeptidases"/>
    <property type="match status" value="1"/>
</dbReference>
<dbReference type="EC" id="3.5.1.28" evidence="2"/>
<evidence type="ECO:0000313" key="7">
    <source>
        <dbReference type="Proteomes" id="UP000430021"/>
    </source>
</evidence>
<feature type="domain" description="MurNAc-LAA" evidence="4">
    <location>
        <begin position="130"/>
        <end position="285"/>
    </location>
</feature>
<keyword evidence="8" id="KW-1185">Reference proteome</keyword>
<evidence type="ECO:0000313" key="5">
    <source>
        <dbReference type="EMBL" id="MBB3775932.1"/>
    </source>
</evidence>
<evidence type="ECO:0000256" key="2">
    <source>
        <dbReference type="ARBA" id="ARBA00011901"/>
    </source>
</evidence>
<dbReference type="SMART" id="SM00646">
    <property type="entry name" value="Ami_3"/>
    <property type="match status" value="1"/>
</dbReference>
<dbReference type="GO" id="GO:0030288">
    <property type="term" value="C:outer membrane-bounded periplasmic space"/>
    <property type="evidence" value="ECO:0007669"/>
    <property type="project" value="TreeGrafter"/>
</dbReference>
<sequence length="299" mass="31980">MSFRTLLLIVFLAPIAVLGGASVLGLTIPVPQWGRDYVLRFALESEGATIDLPSVEGPDDPSRPLVVIDAGHGGRDPGAIGTDPEGRKFNEKDITLAIALAVRDELLRQGGIRVALTRADDRILPLPYRPEIARLLDADLFISVHADSAGERDDVSGASIYTLSDEASSEAAARFAARENDADRLNGITIDGQSAAVSTILVELSQQRTQEDALDFAGLVLREGERKLAFVPQPKRAAGLAVLRAPDVPSVLFESGFVTNLTDRARLTTAEGRAEYAGVLARAIRVYFARRSVPAADGE</sequence>
<dbReference type="Proteomes" id="UP000430021">
    <property type="component" value="Unassembled WGS sequence"/>
</dbReference>
<evidence type="ECO:0000256" key="3">
    <source>
        <dbReference type="ARBA" id="ARBA00022801"/>
    </source>
</evidence>
<protein>
    <recommendedName>
        <fullName evidence="2">N-acetylmuramoyl-L-alanine amidase</fullName>
        <ecNumber evidence="2">3.5.1.28</ecNumber>
    </recommendedName>
</protein>
<evidence type="ECO:0000259" key="4">
    <source>
        <dbReference type="SMART" id="SM00646"/>
    </source>
</evidence>
<dbReference type="Proteomes" id="UP000548685">
    <property type="component" value="Unassembled WGS sequence"/>
</dbReference>
<dbReference type="RefSeq" id="WP_160761064.1">
    <property type="nucleotide sequence ID" value="NZ_BAAADZ010000010.1"/>
</dbReference>
<accession>A0A6I4UK47</accession>
<dbReference type="OrthoDB" id="9806267at2"/>
<dbReference type="EMBL" id="JACICE010000002">
    <property type="protein sequence ID" value="MBB3775932.1"/>
    <property type="molecule type" value="Genomic_DNA"/>
</dbReference>